<dbReference type="EMBL" id="HAEG01004055">
    <property type="protein sequence ID" value="SBR70668.1"/>
    <property type="molecule type" value="Transcribed_RNA"/>
</dbReference>
<organism evidence="2">
    <name type="scientific">Nothobranchius pienaari</name>
    <dbReference type="NCBI Taxonomy" id="704102"/>
    <lineage>
        <taxon>Eukaryota</taxon>
        <taxon>Metazoa</taxon>
        <taxon>Chordata</taxon>
        <taxon>Craniata</taxon>
        <taxon>Vertebrata</taxon>
        <taxon>Euteleostomi</taxon>
        <taxon>Actinopterygii</taxon>
        <taxon>Neopterygii</taxon>
        <taxon>Teleostei</taxon>
        <taxon>Neoteleostei</taxon>
        <taxon>Acanthomorphata</taxon>
        <taxon>Ovalentaria</taxon>
        <taxon>Atherinomorphae</taxon>
        <taxon>Cyprinodontiformes</taxon>
        <taxon>Nothobranchiidae</taxon>
        <taxon>Nothobranchius</taxon>
    </lineage>
</organism>
<sequence length="181" mass="20854">MDNHELHGILSSLLGDLFLGVFASDQLSTIPKKIQLLAYFVVNTHPAHLPGEHWLVLPVEQDGLGTFFDSYGFSPEFEYYPKTILNFLKERCSEIHYQDDQLQSLTSDHCGHHCVLFLCHKASGISLKHILSKYHKNVSMDAMVYNFVKKYRNCIKCHDLYFTQINCTLKCLTTDCEICFE</sequence>
<evidence type="ECO:0000313" key="2">
    <source>
        <dbReference type="EMBL" id="SBR70668.1"/>
    </source>
</evidence>
<keyword evidence="1" id="KW-0732">Signal</keyword>
<accession>A0A1A8NNQ8</accession>
<dbReference type="SUPFAM" id="SSF54001">
    <property type="entry name" value="Cysteine proteinases"/>
    <property type="match status" value="1"/>
</dbReference>
<proteinExistence type="predicted"/>
<reference evidence="2" key="2">
    <citation type="submission" date="2016-06" db="EMBL/GenBank/DDBJ databases">
        <title>The genome of a short-lived fish provides insights into sex chromosome evolution and the genetic control of aging.</title>
        <authorList>
            <person name="Reichwald K."/>
            <person name="Felder M."/>
            <person name="Petzold A."/>
            <person name="Koch P."/>
            <person name="Groth M."/>
            <person name="Platzer M."/>
        </authorList>
    </citation>
    <scope>NUCLEOTIDE SEQUENCE</scope>
    <source>
        <tissue evidence="2">Brain</tissue>
    </source>
</reference>
<dbReference type="AlphaFoldDB" id="A0A1A8NNQ8"/>
<dbReference type="Gene3D" id="3.40.395.10">
    <property type="entry name" value="Adenoviral Proteinase, Chain A"/>
    <property type="match status" value="1"/>
</dbReference>
<feature type="signal peptide" evidence="1">
    <location>
        <begin position="1"/>
        <end position="23"/>
    </location>
</feature>
<feature type="chain" id="PRO_5008375801" evidence="1">
    <location>
        <begin position="24"/>
        <end position="181"/>
    </location>
</feature>
<reference evidence="2" key="1">
    <citation type="submission" date="2016-05" db="EMBL/GenBank/DDBJ databases">
        <authorList>
            <person name="Lavstsen T."/>
            <person name="Jespersen J.S."/>
        </authorList>
    </citation>
    <scope>NUCLEOTIDE SEQUENCE</scope>
    <source>
        <tissue evidence="2">Brain</tissue>
    </source>
</reference>
<name>A0A1A8NNQ8_9TELE</name>
<protein>
    <submittedName>
        <fullName evidence="2">Uncharacterized protein</fullName>
    </submittedName>
</protein>
<dbReference type="InterPro" id="IPR038765">
    <property type="entry name" value="Papain-like_cys_pep_sf"/>
</dbReference>
<evidence type="ECO:0000256" key="1">
    <source>
        <dbReference type="SAM" id="SignalP"/>
    </source>
</evidence>
<gene>
    <name evidence="2" type="primary">LOTGIDRAFT_175928</name>
</gene>